<protein>
    <recommendedName>
        <fullName evidence="3">N-acetyltransferase domain-containing protein</fullName>
    </recommendedName>
</protein>
<comment type="caution">
    <text evidence="1">The sequence shown here is derived from an EMBL/GenBank/DDBJ whole genome shotgun (WGS) entry which is preliminary data.</text>
</comment>
<sequence>MVAGLALANAASVRVLHKAGFRRYDTPAGPATVSRFDLTATAPDPAQR</sequence>
<evidence type="ECO:0000313" key="1">
    <source>
        <dbReference type="EMBL" id="MCB5181661.1"/>
    </source>
</evidence>
<dbReference type="EMBL" id="JAJAUY010000084">
    <property type="protein sequence ID" value="MCB5181661.1"/>
    <property type="molecule type" value="Genomic_DNA"/>
</dbReference>
<evidence type="ECO:0008006" key="3">
    <source>
        <dbReference type="Google" id="ProtNLM"/>
    </source>
</evidence>
<evidence type="ECO:0000313" key="2">
    <source>
        <dbReference type="Proteomes" id="UP001199054"/>
    </source>
</evidence>
<gene>
    <name evidence="1" type="ORF">LG632_20040</name>
</gene>
<proteinExistence type="predicted"/>
<dbReference type="RefSeq" id="WP_226728750.1">
    <property type="nucleotide sequence ID" value="NZ_JAJAUY010000084.1"/>
</dbReference>
<keyword evidence="2" id="KW-1185">Reference proteome</keyword>
<dbReference type="Proteomes" id="UP001199054">
    <property type="component" value="Unassembled WGS sequence"/>
</dbReference>
<name>A0ABS8BAL4_9ACTN</name>
<organism evidence="1 2">
    <name type="scientific">Streptomyces antimicrobicus</name>
    <dbReference type="NCBI Taxonomy" id="2883108"/>
    <lineage>
        <taxon>Bacteria</taxon>
        <taxon>Bacillati</taxon>
        <taxon>Actinomycetota</taxon>
        <taxon>Actinomycetes</taxon>
        <taxon>Kitasatosporales</taxon>
        <taxon>Streptomycetaceae</taxon>
        <taxon>Streptomyces</taxon>
    </lineage>
</organism>
<accession>A0ABS8BAL4</accession>
<reference evidence="1 2" key="1">
    <citation type="submission" date="2021-10" db="EMBL/GenBank/DDBJ databases">
        <title>Streptomyces sp. strain SMC 277, a novel streptomycete isolated from soil.</title>
        <authorList>
            <person name="Chanama M."/>
        </authorList>
    </citation>
    <scope>NUCLEOTIDE SEQUENCE [LARGE SCALE GENOMIC DNA]</scope>
    <source>
        <strain evidence="1 2">SMC 277</strain>
    </source>
</reference>